<dbReference type="PANTHER" id="PTHR32523:SF8">
    <property type="entry name" value="DOLICHOL KINASE"/>
    <property type="match status" value="1"/>
</dbReference>
<keyword evidence="5" id="KW-0808">Transferase</keyword>
<name>X1G4H5_9ZZZZ</name>
<evidence type="ECO:0008006" key="13">
    <source>
        <dbReference type="Google" id="ProtNLM"/>
    </source>
</evidence>
<evidence type="ECO:0000256" key="2">
    <source>
        <dbReference type="ARBA" id="ARBA00004229"/>
    </source>
</evidence>
<evidence type="ECO:0000256" key="5">
    <source>
        <dbReference type="ARBA" id="ARBA00022679"/>
    </source>
</evidence>
<comment type="caution">
    <text evidence="12">The sequence shown here is derived from an EMBL/GenBank/DDBJ whole genome shotgun (WGS) entry which is preliminary data.</text>
</comment>
<evidence type="ECO:0000256" key="1">
    <source>
        <dbReference type="ARBA" id="ARBA00004141"/>
    </source>
</evidence>
<protein>
    <recommendedName>
        <fullName evidence="13">Phosphatidate cytidylyltransferase</fullName>
    </recommendedName>
</protein>
<keyword evidence="8" id="KW-0809">Transit peptide</keyword>
<feature type="transmembrane region" description="Helical" evidence="11">
    <location>
        <begin position="133"/>
        <end position="152"/>
    </location>
</feature>
<keyword evidence="4" id="KW-0934">Plastid</keyword>
<gene>
    <name evidence="12" type="ORF">S03H2_35961</name>
</gene>
<dbReference type="EMBL" id="BARU01022033">
    <property type="protein sequence ID" value="GAH52137.1"/>
    <property type="molecule type" value="Genomic_DNA"/>
</dbReference>
<organism evidence="12">
    <name type="scientific">marine sediment metagenome</name>
    <dbReference type="NCBI Taxonomy" id="412755"/>
    <lineage>
        <taxon>unclassified sequences</taxon>
        <taxon>metagenomes</taxon>
        <taxon>ecological metagenomes</taxon>
    </lineage>
</organism>
<dbReference type="AlphaFoldDB" id="X1G4H5"/>
<keyword evidence="10 11" id="KW-0472">Membrane</keyword>
<evidence type="ECO:0000256" key="3">
    <source>
        <dbReference type="ARBA" id="ARBA00022528"/>
    </source>
</evidence>
<dbReference type="GO" id="GO:0009507">
    <property type="term" value="C:chloroplast"/>
    <property type="evidence" value="ECO:0007669"/>
    <property type="project" value="UniProtKB-SubCell"/>
</dbReference>
<comment type="subcellular location">
    <subcellularLocation>
        <location evidence="1">Membrane</location>
        <topology evidence="1">Multi-pass membrane protein</topology>
    </subcellularLocation>
    <subcellularLocation>
        <location evidence="2">Plastid</location>
        <location evidence="2">Chloroplast</location>
    </subcellularLocation>
</comment>
<keyword evidence="6 11" id="KW-0812">Transmembrane</keyword>
<sequence>IVPLLFVLQFVAIGTGMMKNESFVDSMSRSGDPRELLEGTLYYAIVMVLMTFFWFYIPSTGIDNANPTALLIIGCVSGGDGLADIIGRKFGGEKKFGIKGGEKTIIGSIGMLVGSILVSSILVLIFSLEVPQFNLITLILPIIVVSIVATVVEALSPKGIDNFTIFLAVIFVILILELGFPEFWPFAYSF</sequence>
<evidence type="ECO:0000256" key="4">
    <source>
        <dbReference type="ARBA" id="ARBA00022640"/>
    </source>
</evidence>
<evidence type="ECO:0000256" key="11">
    <source>
        <dbReference type="SAM" id="Phobius"/>
    </source>
</evidence>
<evidence type="ECO:0000256" key="7">
    <source>
        <dbReference type="ARBA" id="ARBA00022777"/>
    </source>
</evidence>
<accession>X1G4H5</accession>
<keyword evidence="3" id="KW-0150">Chloroplast</keyword>
<keyword evidence="9 11" id="KW-1133">Transmembrane helix</keyword>
<proteinExistence type="predicted"/>
<evidence type="ECO:0000256" key="6">
    <source>
        <dbReference type="ARBA" id="ARBA00022692"/>
    </source>
</evidence>
<feature type="transmembrane region" description="Helical" evidence="11">
    <location>
        <begin position="106"/>
        <end position="127"/>
    </location>
</feature>
<dbReference type="InterPro" id="IPR039606">
    <property type="entry name" value="Phytol/farnesol_kinase"/>
</dbReference>
<evidence type="ECO:0000256" key="8">
    <source>
        <dbReference type="ARBA" id="ARBA00022946"/>
    </source>
</evidence>
<dbReference type="GO" id="GO:0016020">
    <property type="term" value="C:membrane"/>
    <property type="evidence" value="ECO:0007669"/>
    <property type="project" value="UniProtKB-SubCell"/>
</dbReference>
<keyword evidence="7" id="KW-0418">Kinase</keyword>
<feature type="transmembrane region" description="Helical" evidence="11">
    <location>
        <begin position="164"/>
        <end position="184"/>
    </location>
</feature>
<evidence type="ECO:0000256" key="9">
    <source>
        <dbReference type="ARBA" id="ARBA00022989"/>
    </source>
</evidence>
<evidence type="ECO:0000256" key="10">
    <source>
        <dbReference type="ARBA" id="ARBA00023136"/>
    </source>
</evidence>
<feature type="transmembrane region" description="Helical" evidence="11">
    <location>
        <begin position="36"/>
        <end position="57"/>
    </location>
</feature>
<reference evidence="12" key="1">
    <citation type="journal article" date="2014" name="Front. Microbiol.">
        <title>High frequency of phylogenetically diverse reductive dehalogenase-homologous genes in deep subseafloor sedimentary metagenomes.</title>
        <authorList>
            <person name="Kawai M."/>
            <person name="Futagami T."/>
            <person name="Toyoda A."/>
            <person name="Takaki Y."/>
            <person name="Nishi S."/>
            <person name="Hori S."/>
            <person name="Arai W."/>
            <person name="Tsubouchi T."/>
            <person name="Morono Y."/>
            <person name="Uchiyama I."/>
            <person name="Ito T."/>
            <person name="Fujiyama A."/>
            <person name="Inagaki F."/>
            <person name="Takami H."/>
        </authorList>
    </citation>
    <scope>NUCLEOTIDE SEQUENCE</scope>
    <source>
        <strain evidence="12">Expedition CK06-06</strain>
    </source>
</reference>
<dbReference type="GO" id="GO:0016301">
    <property type="term" value="F:kinase activity"/>
    <property type="evidence" value="ECO:0007669"/>
    <property type="project" value="UniProtKB-KW"/>
</dbReference>
<feature type="non-terminal residue" evidence="12">
    <location>
        <position position="1"/>
    </location>
</feature>
<dbReference type="PANTHER" id="PTHR32523">
    <property type="entry name" value="PHYTOL KINASE 1, CHLOROPLASTIC"/>
    <property type="match status" value="1"/>
</dbReference>
<evidence type="ECO:0000313" key="12">
    <source>
        <dbReference type="EMBL" id="GAH52137.1"/>
    </source>
</evidence>